<dbReference type="AlphaFoldDB" id="A0AAJ0I0A4"/>
<accession>A0AAJ0I0A4</accession>
<sequence length="116" mass="13239">MLDRGWPRFDAAPWRRGSSMLDLFSERFHVFQSKTGLDDESLHVAGWTFKYRVHLHVAYSSVAAADGNRESGQQMERNTTTGRQTEAKLYYMCTAGLQDNAHMAMNAEQCDKHTAH</sequence>
<proteinExistence type="predicted"/>
<organism evidence="1 2">
    <name type="scientific">Neurospora hispaniola</name>
    <dbReference type="NCBI Taxonomy" id="588809"/>
    <lineage>
        <taxon>Eukaryota</taxon>
        <taxon>Fungi</taxon>
        <taxon>Dikarya</taxon>
        <taxon>Ascomycota</taxon>
        <taxon>Pezizomycotina</taxon>
        <taxon>Sordariomycetes</taxon>
        <taxon>Sordariomycetidae</taxon>
        <taxon>Sordariales</taxon>
        <taxon>Sordariaceae</taxon>
        <taxon>Neurospora</taxon>
    </lineage>
</organism>
<name>A0AAJ0I0A4_9PEZI</name>
<reference evidence="1 2" key="1">
    <citation type="journal article" date="2023" name="Mol. Phylogenet. Evol.">
        <title>Genome-scale phylogeny and comparative genomics of the fungal order Sordariales.</title>
        <authorList>
            <person name="Hensen N."/>
            <person name="Bonometti L."/>
            <person name="Westerberg I."/>
            <person name="Brannstrom I.O."/>
            <person name="Guillou S."/>
            <person name="Cros-Aarteil S."/>
            <person name="Calhoun S."/>
            <person name="Haridas S."/>
            <person name="Kuo A."/>
            <person name="Mondo S."/>
            <person name="Pangilinan J."/>
            <person name="Riley R."/>
            <person name="LaButti K."/>
            <person name="Andreopoulos B."/>
            <person name="Lipzen A."/>
            <person name="Chen C."/>
            <person name="Yan M."/>
            <person name="Daum C."/>
            <person name="Ng V."/>
            <person name="Clum A."/>
            <person name="Steindorff A."/>
            <person name="Ohm R.A."/>
            <person name="Martin F."/>
            <person name="Silar P."/>
            <person name="Natvig D.O."/>
            <person name="Lalanne C."/>
            <person name="Gautier V."/>
            <person name="Ament-Velasquez S.L."/>
            <person name="Kruys A."/>
            <person name="Hutchinson M.I."/>
            <person name="Powell A.J."/>
            <person name="Barry K."/>
            <person name="Miller A.N."/>
            <person name="Grigoriev I.V."/>
            <person name="Debuchy R."/>
            <person name="Gladieux P."/>
            <person name="Hiltunen Thoren M."/>
            <person name="Johannesson H."/>
        </authorList>
    </citation>
    <scope>NUCLEOTIDE SEQUENCE [LARGE SCALE GENOMIC DNA]</scope>
    <source>
        <strain evidence="1 2">FGSC 10403</strain>
    </source>
</reference>
<dbReference type="GeneID" id="87876890"/>
<evidence type="ECO:0000313" key="2">
    <source>
        <dbReference type="Proteomes" id="UP001285908"/>
    </source>
</evidence>
<dbReference type="RefSeq" id="XP_062688911.1">
    <property type="nucleotide sequence ID" value="XM_062839268.1"/>
</dbReference>
<dbReference type="Proteomes" id="UP001285908">
    <property type="component" value="Unassembled WGS sequence"/>
</dbReference>
<evidence type="ECO:0000313" key="1">
    <source>
        <dbReference type="EMBL" id="KAK3486148.1"/>
    </source>
</evidence>
<protein>
    <submittedName>
        <fullName evidence="1">Uncharacterized protein</fullName>
    </submittedName>
</protein>
<comment type="caution">
    <text evidence="1">The sequence shown here is derived from an EMBL/GenBank/DDBJ whole genome shotgun (WGS) entry which is preliminary data.</text>
</comment>
<dbReference type="EMBL" id="JAULSX010000009">
    <property type="protein sequence ID" value="KAK3486148.1"/>
    <property type="molecule type" value="Genomic_DNA"/>
</dbReference>
<gene>
    <name evidence="1" type="ORF">B0T23DRAFT_408201</name>
</gene>
<keyword evidence="2" id="KW-1185">Reference proteome</keyword>